<proteinExistence type="predicted"/>
<feature type="compositionally biased region" description="Acidic residues" evidence="1">
    <location>
        <begin position="15"/>
        <end position="27"/>
    </location>
</feature>
<sequence length="813" mass="90355">MNPKVDPGSNANADLESDPEADADQDGIPDAPSQEILPVARPQPLPQTGEPIHWQAMRQTRAGDLWTLEGEVVVYYRDYIIHADRVLYHQDTATIDVDGHVQLDGGPGDAELTASNGEIHPEQHTARFFHVMGSFGVRRIGQSRIYTTPDPFIFTGRVLVQTGEDNYRIVDGAMTSCRLPKPDWEFLSRSIEIADGKATMRNTVFEYFHVPLLFLPWLQHSTQTSGRGSGLLLPVFADSSVKGIVLGEGYYWAINRSTDMTVGIEYWSNRGWSPNGNFRYKGAGLNAFTVRWNALFDQGIEELLPGNTTPTNVKQGGTDILAYGRRDLTENTRFSGNAEYLTSYIYRLAFDENLAQATSSEVSSDVALTSNHHGRVATLAFDRFQSYGSSTTTNGAPVLSIPEVQILSLPNARFDALDQPIGSLPVYWGVGSSVGDYSRSEPNFHAHNVGRFDVYPYLAWPVHLGQWSFLPTAAVRLTQYSGSQVPDLTGANFGGVPYVNHDPLTRTDAEFGIDVRPPSVERDFLLPWFHREMRHVIEPELFYHYVAGIHSEPDTLLFDTTDIATDTDEAGFSLTQRFYLRPTTPSKCTNELTPCPLRQREWASWWIAQKYFFNPTFGGALIPNRRNVFDATLDLTGVAFLTNARNVAPILSRMRFEAVPNMRIEWDLDYDTKAGRFGANNLYAGYSFGRTTIGAGQALLNAVDEAGASASVVQSHEFTPFIYFGKPSDAGFSAGFNSSYDFSQSQLQYGGIQAIYNWNCCGLNVGYRRFALGSLRDESELLWGFTLSGIGSAGNIRRTSSVFPTPDILSHIY</sequence>
<dbReference type="Pfam" id="PF04453">
    <property type="entry name" value="LptD"/>
    <property type="match status" value="1"/>
</dbReference>
<evidence type="ECO:0000256" key="1">
    <source>
        <dbReference type="SAM" id="MobiDB-lite"/>
    </source>
</evidence>
<dbReference type="InterPro" id="IPR007543">
    <property type="entry name" value="LptD_C"/>
</dbReference>
<dbReference type="PANTHER" id="PTHR30189:SF1">
    <property type="entry name" value="LPS-ASSEMBLY PROTEIN LPTD"/>
    <property type="match status" value="1"/>
</dbReference>
<name>E6QKT6_9ZZZZ</name>
<dbReference type="GO" id="GO:1990351">
    <property type="term" value="C:transporter complex"/>
    <property type="evidence" value="ECO:0007669"/>
    <property type="project" value="TreeGrafter"/>
</dbReference>
<comment type="caution">
    <text evidence="3">The sequence shown here is derived from an EMBL/GenBank/DDBJ whole genome shotgun (WGS) entry which is preliminary data.</text>
</comment>
<evidence type="ECO:0000259" key="2">
    <source>
        <dbReference type="Pfam" id="PF04453"/>
    </source>
</evidence>
<dbReference type="PANTHER" id="PTHR30189">
    <property type="entry name" value="LPS-ASSEMBLY PROTEIN"/>
    <property type="match status" value="1"/>
</dbReference>
<gene>
    <name evidence="3" type="ORF">CARN6_1258</name>
</gene>
<dbReference type="InterPro" id="IPR050218">
    <property type="entry name" value="LptD"/>
</dbReference>
<accession>E6QKT6</accession>
<evidence type="ECO:0000313" key="3">
    <source>
        <dbReference type="EMBL" id="CBI07856.1"/>
    </source>
</evidence>
<feature type="region of interest" description="Disordered" evidence="1">
    <location>
        <begin position="1"/>
        <end position="34"/>
    </location>
</feature>
<protein>
    <submittedName>
        <fullName evidence="3">Putative Organic solvent tolerance protein OstA-like</fullName>
    </submittedName>
</protein>
<dbReference type="GO" id="GO:0009279">
    <property type="term" value="C:cell outer membrane"/>
    <property type="evidence" value="ECO:0007669"/>
    <property type="project" value="TreeGrafter"/>
</dbReference>
<reference evidence="3" key="1">
    <citation type="submission" date="2009-10" db="EMBL/GenBank/DDBJ databases">
        <title>Diversity of trophic interactions inside an arsenic-rich microbial ecosystem.</title>
        <authorList>
            <person name="Bertin P.N."/>
            <person name="Heinrich-Salmeron A."/>
            <person name="Pelletier E."/>
            <person name="Goulhen-Chollet F."/>
            <person name="Arsene-Ploetze F."/>
            <person name="Gallien S."/>
            <person name="Calteau A."/>
            <person name="Vallenet D."/>
            <person name="Casiot C."/>
            <person name="Chane-Woon-Ming B."/>
            <person name="Giloteaux L."/>
            <person name="Barakat M."/>
            <person name="Bonnefoy V."/>
            <person name="Bruneel O."/>
            <person name="Chandler M."/>
            <person name="Cleiss J."/>
            <person name="Duran R."/>
            <person name="Elbaz-Poulichet F."/>
            <person name="Fonknechten N."/>
            <person name="Lauga B."/>
            <person name="Mornico D."/>
            <person name="Ortet P."/>
            <person name="Schaeffer C."/>
            <person name="Siguier P."/>
            <person name="Alexander Thil Smith A."/>
            <person name="Van Dorsselaer A."/>
            <person name="Weissenbach J."/>
            <person name="Medigue C."/>
            <person name="Le Paslier D."/>
        </authorList>
    </citation>
    <scope>NUCLEOTIDE SEQUENCE</scope>
</reference>
<feature type="domain" description="LptD C-terminal" evidence="2">
    <location>
        <begin position="322"/>
        <end position="567"/>
    </location>
</feature>
<dbReference type="EMBL" id="CABQ01000153">
    <property type="protein sequence ID" value="CBI07856.1"/>
    <property type="molecule type" value="Genomic_DNA"/>
</dbReference>
<dbReference type="AlphaFoldDB" id="E6QKT6"/>
<organism evidence="3">
    <name type="scientific">mine drainage metagenome</name>
    <dbReference type="NCBI Taxonomy" id="410659"/>
    <lineage>
        <taxon>unclassified sequences</taxon>
        <taxon>metagenomes</taxon>
        <taxon>ecological metagenomes</taxon>
    </lineage>
</organism>